<dbReference type="KEGG" id="bbo:BBOV_IV003610"/>
<sequence>MSENNTHVSAVPSTTANPDCDVTDSYGSEQGESCANNEFNNGSVDPKEPSTRQTRWSSAIMSGIDPKMRFANRRFTDIYDDESTQESKRFRKTKTFAKPLAKELEVIDVDNDCSEDECTSNLDIDINTVKYVLKTISDIITDLIPKVRFKSEPVQSQQPEPKTSNAYATRSTSIRSSDSINNSLHIADLGLCIKPVDINDYIGVCDDMGTVMRDVEDLITKNLYSSAERQKIVIYSIIELIGHRANHYYRKLHNMERLARYAYSTKVFPLTFITTLIDMYRSAALEHLEYLRKKIPIKLRWSGILDFRSWRSGFRKIVLHKGCVENVLMKYDYEKIIASMKQHNIHPNTMSVTMQSTLSQPNEVKSNIVSQAQSKVLQGTINTGGALTVSESSENDPSKRNHLSETVSSESMSAKVDQAPPKQPLTTSTPSRIQTKVAKLDHKERQEIKRARAKAKNNIKKRRPLEINDSESSDDEISTDMLSDESDNGETMDKGNLHGAKESEVDLKTEPVVQNKAKVELPAITEKPHVVKKAVDVKGVGERRLAPGYSKVTSDKNVNKKTETEKKSLKTANNRSTNVADSWRDFKTKQMRSSMEPDGEDSIKIPKRKRDVTGNLAESSSNSFDSNCDSNTDQRLTSKQVDSMKSPHSGSAVSNDLEIRWNVDVHIKKDKSDYIEEKIPKCGASKNDILDEVTKSAKTQATDPLSGPFNEQVKRKLGSVGSVGNPSKQRYTTQNPPLSHESGYYEARRAKKELTNKRIQSNISSNNTPKRYMHQDSHITDHKGSTTPNTLSKHKSDEQAPSSSEARVDDHVMMQSARVKRTIMSDTEPMSSIDSE</sequence>
<reference evidence="2 3" key="1">
    <citation type="journal article" date="2007" name="PLoS Pathog.">
        <title>Genome sequence of Babesia bovis and comparative analysis of apicomplexan hemoprotozoa.</title>
        <authorList>
            <person name="Brayton K.A."/>
            <person name="Lau A.O.T."/>
            <person name="Herndon D.R."/>
            <person name="Hannick L."/>
            <person name="Kappmeyer L.S."/>
            <person name="Berens S.J."/>
            <person name="Bidwell S.L."/>
            <person name="Brown W.C."/>
            <person name="Crabtree J."/>
            <person name="Fadrosh D."/>
            <person name="Feldblum T."/>
            <person name="Forberger H.A."/>
            <person name="Haas B.J."/>
            <person name="Howell J.M."/>
            <person name="Khouri H."/>
            <person name="Koo H."/>
            <person name="Mann D.J."/>
            <person name="Norimine J."/>
            <person name="Paulsen I.T."/>
            <person name="Radune D."/>
            <person name="Ren Q."/>
            <person name="Smith R.K. Jr."/>
            <person name="Suarez C.E."/>
            <person name="White O."/>
            <person name="Wortman J.R."/>
            <person name="Knowles D.P. Jr."/>
            <person name="McElwain T.F."/>
            <person name="Nene V.M."/>
        </authorList>
    </citation>
    <scope>NUCLEOTIDE SEQUENCE [LARGE SCALE GENOMIC DNA]</scope>
    <source>
        <strain evidence="2">T2Bo</strain>
    </source>
</reference>
<feature type="region of interest" description="Disordered" evidence="1">
    <location>
        <begin position="151"/>
        <end position="172"/>
    </location>
</feature>
<feature type="compositionally biased region" description="Polar residues" evidence="1">
    <location>
        <begin position="25"/>
        <end position="43"/>
    </location>
</feature>
<feature type="compositionally biased region" description="Polar residues" evidence="1">
    <location>
        <begin position="634"/>
        <end position="653"/>
    </location>
</feature>
<feature type="compositionally biased region" description="Polar residues" evidence="1">
    <location>
        <begin position="757"/>
        <end position="769"/>
    </location>
</feature>
<evidence type="ECO:0000256" key="1">
    <source>
        <dbReference type="SAM" id="MobiDB-lite"/>
    </source>
</evidence>
<evidence type="ECO:0000313" key="2">
    <source>
        <dbReference type="EMBL" id="EDO05957.1"/>
    </source>
</evidence>
<evidence type="ECO:0000313" key="3">
    <source>
        <dbReference type="Proteomes" id="UP000002173"/>
    </source>
</evidence>
<dbReference type="GeneID" id="5477744"/>
<feature type="compositionally biased region" description="Polar residues" evidence="1">
    <location>
        <begin position="570"/>
        <end position="580"/>
    </location>
</feature>
<feature type="compositionally biased region" description="Low complexity" evidence="1">
    <location>
        <begin position="619"/>
        <end position="633"/>
    </location>
</feature>
<feature type="compositionally biased region" description="Basic and acidic residues" evidence="1">
    <location>
        <begin position="553"/>
        <end position="568"/>
    </location>
</feature>
<feature type="region of interest" description="Disordered" evidence="1">
    <location>
        <begin position="385"/>
        <end position="511"/>
    </location>
</feature>
<protein>
    <submittedName>
        <fullName evidence="2">Uncharacterized protein</fullName>
    </submittedName>
</protein>
<feature type="compositionally biased region" description="Polar residues" evidence="1">
    <location>
        <begin position="1"/>
        <end position="17"/>
    </location>
</feature>
<dbReference type="EMBL" id="AAXT01000004">
    <property type="protein sequence ID" value="EDO05957.1"/>
    <property type="molecule type" value="Genomic_DNA"/>
</dbReference>
<dbReference type="Proteomes" id="UP000002173">
    <property type="component" value="Unassembled WGS sequence"/>
</dbReference>
<proteinExistence type="predicted"/>
<gene>
    <name evidence="2" type="ORF">BBOV_IV003610</name>
</gene>
<feature type="compositionally biased region" description="Basic and acidic residues" evidence="1">
    <location>
        <begin position="438"/>
        <end position="450"/>
    </location>
</feature>
<reference evidence="3" key="3">
    <citation type="journal article" date="2021" name="Int. J. Parasitol.">
        <title>Comparative analysis of gene expression between Babesia bovis blood stages and kinetes allowed by improved genome annotation.</title>
        <authorList>
            <person name="Ueti M.W."/>
            <person name="Johnson W.C."/>
            <person name="Kappmeyer L.S."/>
            <person name="Herndon D.R."/>
            <person name="Mousel M.R."/>
            <person name="Reif K.E."/>
            <person name="Taus N.S."/>
            <person name="Ifeonu O.O."/>
            <person name="Silva J.C."/>
            <person name="Suarez C.E."/>
            <person name="Brayton K.A."/>
        </authorList>
    </citation>
    <scope>NUCLEOTIDE SEQUENCE [LARGE SCALE GENOMIC DNA]</scope>
</reference>
<comment type="caution">
    <text evidence="2">The sequence shown here is derived from an EMBL/GenBank/DDBJ whole genome shotgun (WGS) entry which is preliminary data.</text>
</comment>
<feature type="compositionally biased region" description="Basic and acidic residues" evidence="1">
    <location>
        <begin position="773"/>
        <end position="784"/>
    </location>
</feature>
<feature type="compositionally biased region" description="Polar residues" evidence="1">
    <location>
        <begin position="722"/>
        <end position="737"/>
    </location>
</feature>
<accession>A7AVY1</accession>
<keyword evidence="3" id="KW-1185">Reference proteome</keyword>
<feature type="compositionally biased region" description="Polar residues" evidence="1">
    <location>
        <begin position="153"/>
        <end position="168"/>
    </location>
</feature>
<feature type="region of interest" description="Disordered" evidence="1">
    <location>
        <begin position="717"/>
        <end position="836"/>
    </location>
</feature>
<name>A7AVY1_BABBO</name>
<feature type="region of interest" description="Disordered" evidence="1">
    <location>
        <begin position="547"/>
        <end position="653"/>
    </location>
</feature>
<dbReference type="InParanoid" id="A7AVY1"/>
<dbReference type="AlphaFoldDB" id="A7AVY1"/>
<feature type="compositionally biased region" description="Basic residues" evidence="1">
    <location>
        <begin position="451"/>
        <end position="463"/>
    </location>
</feature>
<feature type="compositionally biased region" description="Basic and acidic residues" evidence="1">
    <location>
        <begin position="746"/>
        <end position="756"/>
    </location>
</feature>
<feature type="compositionally biased region" description="Basic and acidic residues" evidence="1">
    <location>
        <begin position="491"/>
        <end position="509"/>
    </location>
</feature>
<reference evidence="3" key="2">
    <citation type="journal article" date="2020" name="Data Brief">
        <title>Transcriptome dataset of Babesia bovis life stages within vertebrate and invertebrate hosts.</title>
        <authorList>
            <person name="Ueti M.W."/>
            <person name="Johnson W.C."/>
            <person name="Kappmeyer L.S."/>
            <person name="Herndon D.R."/>
            <person name="Mousel M.R."/>
            <person name="Reif K.E."/>
            <person name="Taus N.S."/>
            <person name="Ifeonu O.O."/>
            <person name="Silva J.C."/>
            <person name="Suarez C.E."/>
            <person name="Brayton K.A."/>
        </authorList>
    </citation>
    <scope>NUCLEOTIDE SEQUENCE [LARGE SCALE GENOMIC DNA]</scope>
</reference>
<feature type="compositionally biased region" description="Polar residues" evidence="1">
    <location>
        <begin position="424"/>
        <end position="434"/>
    </location>
</feature>
<feature type="compositionally biased region" description="Acidic residues" evidence="1">
    <location>
        <begin position="468"/>
        <end position="490"/>
    </location>
</feature>
<organism evidence="2 3">
    <name type="scientific">Babesia bovis</name>
    <dbReference type="NCBI Taxonomy" id="5865"/>
    <lineage>
        <taxon>Eukaryota</taxon>
        <taxon>Sar</taxon>
        <taxon>Alveolata</taxon>
        <taxon>Apicomplexa</taxon>
        <taxon>Aconoidasida</taxon>
        <taxon>Piroplasmida</taxon>
        <taxon>Babesiidae</taxon>
        <taxon>Babesia</taxon>
    </lineage>
</organism>
<feature type="region of interest" description="Disordered" evidence="1">
    <location>
        <begin position="1"/>
        <end position="55"/>
    </location>
</feature>
<feature type="compositionally biased region" description="Polar residues" evidence="1">
    <location>
        <begin position="824"/>
        <end position="836"/>
    </location>
</feature>
<dbReference type="VEuPathDB" id="PiroplasmaDB:BBOV_IV003610"/>
<dbReference type="RefSeq" id="XP_001609525.1">
    <property type="nucleotide sequence ID" value="XM_001609475.1"/>
</dbReference>
<dbReference type="eggNOG" id="ENOG502QXDR">
    <property type="taxonomic scope" value="Eukaryota"/>
</dbReference>